<dbReference type="Gene3D" id="3.30.200.20">
    <property type="entry name" value="Phosphorylase Kinase, domain 1"/>
    <property type="match status" value="1"/>
</dbReference>
<dbReference type="GO" id="GO:0004674">
    <property type="term" value="F:protein serine/threonine kinase activity"/>
    <property type="evidence" value="ECO:0007669"/>
    <property type="project" value="UniProtKB-KW"/>
</dbReference>
<evidence type="ECO:0000256" key="4">
    <source>
        <dbReference type="ARBA" id="ARBA00022840"/>
    </source>
</evidence>
<keyword evidence="4" id="KW-0067">ATP-binding</keyword>
<dbReference type="InterPro" id="IPR008271">
    <property type="entry name" value="Ser/Thr_kinase_AS"/>
</dbReference>
<dbReference type="RefSeq" id="WP_132596395.1">
    <property type="nucleotide sequence ID" value="NZ_SMKO01000042.1"/>
</dbReference>
<evidence type="ECO:0000256" key="5">
    <source>
        <dbReference type="SAM" id="MobiDB-lite"/>
    </source>
</evidence>
<feature type="region of interest" description="Disordered" evidence="5">
    <location>
        <begin position="266"/>
        <end position="437"/>
    </location>
</feature>
<proteinExistence type="predicted"/>
<name>A0A4R4VJ53_9ACTN</name>
<keyword evidence="8" id="KW-1185">Reference proteome</keyword>
<keyword evidence="1" id="KW-0808">Transferase</keyword>
<accession>A0A4R4VJ53</accession>
<dbReference type="InterPro" id="IPR015943">
    <property type="entry name" value="WD40/YVTN_repeat-like_dom_sf"/>
</dbReference>
<evidence type="ECO:0000313" key="7">
    <source>
        <dbReference type="EMBL" id="TDD04991.1"/>
    </source>
</evidence>
<feature type="domain" description="Protein kinase" evidence="6">
    <location>
        <begin position="18"/>
        <end position="266"/>
    </location>
</feature>
<evidence type="ECO:0000256" key="2">
    <source>
        <dbReference type="ARBA" id="ARBA00022741"/>
    </source>
</evidence>
<dbReference type="Proteomes" id="UP000295258">
    <property type="component" value="Unassembled WGS sequence"/>
</dbReference>
<keyword evidence="2" id="KW-0547">Nucleotide-binding</keyword>
<dbReference type="InterPro" id="IPR011009">
    <property type="entry name" value="Kinase-like_dom_sf"/>
</dbReference>
<gene>
    <name evidence="7" type="ORF">E1292_18165</name>
</gene>
<feature type="compositionally biased region" description="Low complexity" evidence="5">
    <location>
        <begin position="305"/>
        <end position="317"/>
    </location>
</feature>
<dbReference type="CDD" id="cd14014">
    <property type="entry name" value="STKc_PknB_like"/>
    <property type="match status" value="1"/>
</dbReference>
<reference evidence="7 8" key="1">
    <citation type="submission" date="2019-03" db="EMBL/GenBank/DDBJ databases">
        <title>Draft genome sequences of novel Actinobacteria.</title>
        <authorList>
            <person name="Sahin N."/>
            <person name="Ay H."/>
            <person name="Saygin H."/>
        </authorList>
    </citation>
    <scope>NUCLEOTIDE SEQUENCE [LARGE SCALE GENOMIC DNA]</scope>
    <source>
        <strain evidence="7 8">KC310</strain>
    </source>
</reference>
<dbReference type="Gene3D" id="1.10.510.10">
    <property type="entry name" value="Transferase(Phosphotransferase) domain 1"/>
    <property type="match status" value="1"/>
</dbReference>
<dbReference type="EMBL" id="SMKO01000042">
    <property type="protein sequence ID" value="TDD04991.1"/>
    <property type="molecule type" value="Genomic_DNA"/>
</dbReference>
<protein>
    <submittedName>
        <fullName evidence="7">Serine/threonine protein kinase</fullName>
    </submittedName>
</protein>
<dbReference type="PANTHER" id="PTHR43289">
    <property type="entry name" value="MITOGEN-ACTIVATED PROTEIN KINASE KINASE KINASE 20-RELATED"/>
    <property type="match status" value="1"/>
</dbReference>
<dbReference type="PROSITE" id="PS00108">
    <property type="entry name" value="PROTEIN_KINASE_ST"/>
    <property type="match status" value="1"/>
</dbReference>
<sequence>MPEIRPLRPDDPQHIGGYRLLGVLGTGGQGVVYRGARDPGPDVAIKVLHSHLSHDGGATADFMREVEAARRVAAFCTAAVLDVGMLGERPYIVSEYVPGDTLQAVVRSHGPRAGGALDRLAISTLTALTAIHQAGIVHRDLKPGNVLMGPDGPIVIDFGIAKALDATTHTSGLVGTPAYMSPEQFGGERVGPASDVFSWAGTIVFAATGRTPFAGTTVAAVVNSVINGVPDLSGVPGHLLPLIETCLSKDPASRPTPTDLLQDIIRRTNPAGGPPSTTPDPREGRSPACAAPPAQGDSVPPPPRHGAAPAPGHGTPAPGDPPPPPPRHRAAPAPGHGGATPPVPPQDKRTSAPERRGAPPPHDNATSAPEDRRPLPPRKSATPTPGDTPPPTPRHGAAPASGSGAGSAPGSGVVPASDAGVVDGSGRSPEGDTAPRRNRALSRRVVIGGVAAAAAAGVSAFAVLRPGRAFLDPGRTPLQPGGERTDHPGQGVSSSASPRATGTGTPAPTPAPTPAASAEPFGTTVRGPVPLPSRSGEPVSVAAAEATVVCATTTGRVLAWDVNAAGEGAAAVTALGDGGGTATSVAAGRVGGRRVVASGHADGRMRLWSLTGESLADHRAGDPVICH</sequence>
<feature type="compositionally biased region" description="Basic and acidic residues" evidence="5">
    <location>
        <begin position="346"/>
        <end position="357"/>
    </location>
</feature>
<feature type="region of interest" description="Disordered" evidence="5">
    <location>
        <begin position="472"/>
        <end position="533"/>
    </location>
</feature>
<keyword evidence="3 7" id="KW-0418">Kinase</keyword>
<keyword evidence="7" id="KW-0723">Serine/threonine-protein kinase</keyword>
<dbReference type="AlphaFoldDB" id="A0A4R4VJ53"/>
<dbReference type="InterPro" id="IPR000719">
    <property type="entry name" value="Prot_kinase_dom"/>
</dbReference>
<dbReference type="SUPFAM" id="SSF56112">
    <property type="entry name" value="Protein kinase-like (PK-like)"/>
    <property type="match status" value="1"/>
</dbReference>
<evidence type="ECO:0000259" key="6">
    <source>
        <dbReference type="PROSITE" id="PS50011"/>
    </source>
</evidence>
<evidence type="ECO:0000256" key="1">
    <source>
        <dbReference type="ARBA" id="ARBA00022679"/>
    </source>
</evidence>
<organism evidence="7 8">
    <name type="scientific">Nonomuraea deserti</name>
    <dbReference type="NCBI Taxonomy" id="1848322"/>
    <lineage>
        <taxon>Bacteria</taxon>
        <taxon>Bacillati</taxon>
        <taxon>Actinomycetota</taxon>
        <taxon>Actinomycetes</taxon>
        <taxon>Streptosporangiales</taxon>
        <taxon>Streptosporangiaceae</taxon>
        <taxon>Nonomuraea</taxon>
    </lineage>
</organism>
<dbReference type="InterPro" id="IPR011044">
    <property type="entry name" value="Quino_amine_DH_bsu"/>
</dbReference>
<dbReference type="GO" id="GO:0005524">
    <property type="term" value="F:ATP binding"/>
    <property type="evidence" value="ECO:0007669"/>
    <property type="project" value="UniProtKB-KW"/>
</dbReference>
<evidence type="ECO:0000256" key="3">
    <source>
        <dbReference type="ARBA" id="ARBA00022777"/>
    </source>
</evidence>
<dbReference type="Gene3D" id="2.130.10.10">
    <property type="entry name" value="YVTN repeat-like/Quinoprotein amine dehydrogenase"/>
    <property type="match status" value="1"/>
</dbReference>
<dbReference type="PROSITE" id="PS50011">
    <property type="entry name" value="PROTEIN_KINASE_DOM"/>
    <property type="match status" value="1"/>
</dbReference>
<comment type="caution">
    <text evidence="7">The sequence shown here is derived from an EMBL/GenBank/DDBJ whole genome shotgun (WGS) entry which is preliminary data.</text>
</comment>
<dbReference type="SMART" id="SM00220">
    <property type="entry name" value="S_TKc"/>
    <property type="match status" value="1"/>
</dbReference>
<dbReference type="SUPFAM" id="SSF50969">
    <property type="entry name" value="YVTN repeat-like/Quinoprotein amine dehydrogenase"/>
    <property type="match status" value="1"/>
</dbReference>
<dbReference type="PANTHER" id="PTHR43289:SF34">
    <property type="entry name" value="SERINE_THREONINE-PROTEIN KINASE YBDM-RELATED"/>
    <property type="match status" value="1"/>
</dbReference>
<dbReference type="Pfam" id="PF00069">
    <property type="entry name" value="Pkinase"/>
    <property type="match status" value="1"/>
</dbReference>
<evidence type="ECO:0000313" key="8">
    <source>
        <dbReference type="Proteomes" id="UP000295258"/>
    </source>
</evidence>